<feature type="domain" description="Peptidase M16 N-terminal" evidence="2">
    <location>
        <begin position="41"/>
        <end position="183"/>
    </location>
</feature>
<dbReference type="Pfam" id="PF00675">
    <property type="entry name" value="Peptidase_M16"/>
    <property type="match status" value="1"/>
</dbReference>
<organism evidence="4 5">
    <name type="scientific">Gymnodinialimonas ceratoperidinii</name>
    <dbReference type="NCBI Taxonomy" id="2856823"/>
    <lineage>
        <taxon>Bacteria</taxon>
        <taxon>Pseudomonadati</taxon>
        <taxon>Pseudomonadota</taxon>
        <taxon>Alphaproteobacteria</taxon>
        <taxon>Rhodobacterales</taxon>
        <taxon>Paracoccaceae</taxon>
        <taxon>Gymnodinialimonas</taxon>
    </lineage>
</organism>
<dbReference type="KEGG" id="gce:KYE46_02675"/>
<protein>
    <submittedName>
        <fullName evidence="4">Insulinase family protein</fullName>
    </submittedName>
</protein>
<keyword evidence="5" id="KW-1185">Reference proteome</keyword>
<keyword evidence="1" id="KW-0732">Signal</keyword>
<dbReference type="Proteomes" id="UP000825009">
    <property type="component" value="Chromosome"/>
</dbReference>
<dbReference type="EMBL" id="CP079194">
    <property type="protein sequence ID" value="QXT40180.1"/>
    <property type="molecule type" value="Genomic_DNA"/>
</dbReference>
<dbReference type="RefSeq" id="WP_219003275.1">
    <property type="nucleotide sequence ID" value="NZ_CP079194.1"/>
</dbReference>
<dbReference type="PANTHER" id="PTHR11851">
    <property type="entry name" value="METALLOPROTEASE"/>
    <property type="match status" value="1"/>
</dbReference>
<name>A0A8F6YD90_9RHOB</name>
<proteinExistence type="predicted"/>
<evidence type="ECO:0000256" key="1">
    <source>
        <dbReference type="SAM" id="SignalP"/>
    </source>
</evidence>
<reference evidence="4 5" key="1">
    <citation type="submission" date="2021-07" db="EMBL/GenBank/DDBJ databases">
        <title>A novel Jannaschia species isolated from marine dinoflagellate Ceratoperidinium margalefii.</title>
        <authorList>
            <person name="Jiang Y."/>
            <person name="Li Z."/>
        </authorList>
    </citation>
    <scope>NUCLEOTIDE SEQUENCE [LARGE SCALE GENOMIC DNA]</scope>
    <source>
        <strain evidence="4 5">J12C1-MA-4</strain>
    </source>
</reference>
<dbReference type="Pfam" id="PF05193">
    <property type="entry name" value="Peptidase_M16_C"/>
    <property type="match status" value="1"/>
</dbReference>
<sequence length="439" mass="46943">MIARFLTPLVAALAFAVPSYADIVNIQPVTSDGGIEAWLVEDNSIPFVAMDLWFEGGGSIDRPDARGAVHLMTALLEEGAGDMDAQTFAAELEGLAASFSFDIYRDELVISVQMLTQNRGEVLALLRDVLLEPRFDEDAVERVRGQVLSVLEADANDPDTIAAAEFNALTFGDHPYGSRLEGTPESVAALTRDDLIAAHRSALVRDRVSVGVAGDMSAEELGPILDTLLGDLPTSDVALPEPSEVSDVGGITVVDFPTPQSSVYFGHAGIARDDPDFFPAFVMNQVLGGGGYRSRLMEEVREQRGLTYGISTWLGLSKSAPMMQGGFSSSNALVAEAIEVVQDEWAEIAENGITEAELAAAQQYMTGAYPLRFDGNSTIAGILAAMQADDMPIDYIASRNDNVRAVTVEDIQRVAAELVDSDALHFVVVGQPEGLPTEN</sequence>
<dbReference type="InterPro" id="IPR050361">
    <property type="entry name" value="MPP/UQCRC_Complex"/>
</dbReference>
<evidence type="ECO:0000313" key="5">
    <source>
        <dbReference type="Proteomes" id="UP000825009"/>
    </source>
</evidence>
<dbReference type="InterPro" id="IPR011765">
    <property type="entry name" value="Pept_M16_N"/>
</dbReference>
<evidence type="ECO:0000313" key="4">
    <source>
        <dbReference type="EMBL" id="QXT40180.1"/>
    </source>
</evidence>
<evidence type="ECO:0000259" key="2">
    <source>
        <dbReference type="Pfam" id="PF00675"/>
    </source>
</evidence>
<dbReference type="PANTHER" id="PTHR11851:SF224">
    <property type="entry name" value="PROCESSING PROTEASE"/>
    <property type="match status" value="1"/>
</dbReference>
<dbReference type="InterPro" id="IPR007863">
    <property type="entry name" value="Peptidase_M16_C"/>
</dbReference>
<gene>
    <name evidence="4" type="ORF">KYE46_02675</name>
</gene>
<feature type="signal peptide" evidence="1">
    <location>
        <begin position="1"/>
        <end position="21"/>
    </location>
</feature>
<evidence type="ECO:0000259" key="3">
    <source>
        <dbReference type="Pfam" id="PF05193"/>
    </source>
</evidence>
<accession>A0A8F6YD90</accession>
<dbReference type="AlphaFoldDB" id="A0A8F6YD90"/>
<feature type="domain" description="Peptidase M16 C-terminal" evidence="3">
    <location>
        <begin position="190"/>
        <end position="363"/>
    </location>
</feature>
<feature type="chain" id="PRO_5034308173" evidence="1">
    <location>
        <begin position="22"/>
        <end position="439"/>
    </location>
</feature>